<sequence length="284" mass="31113">MAALAFIFFMVLGYVFGSICSAVIVSRIFSLPDPRISGSRNPGATNVLRLAGKKYAAIVLIADMLKGLLPVLLAKAFDVSPITVSFTCLATVLGHMYPVFFGFHGGKGVATAIGSLLGLHFILGVMVIATWLLIANFTRYSSLASIASMALAPLYALLTIGRLDIFPPLFFIALFILYKHRNNITRLIDGEEPKIKFNRSSLNEEINATLTEAIRESQIEQEEEATLLPPDEAKEKLAPILKESEPPKELPPATEAEEKRPSKPKRRKKRTEAGGTRVKGEENK</sequence>
<accession>A0A0W0VWG3</accession>
<feature type="transmembrane region" description="Helical" evidence="10">
    <location>
        <begin position="112"/>
        <end position="134"/>
    </location>
</feature>
<dbReference type="PANTHER" id="PTHR30309:SF0">
    <property type="entry name" value="GLYCEROL-3-PHOSPHATE ACYLTRANSFERASE-RELATED"/>
    <property type="match status" value="1"/>
</dbReference>
<keyword evidence="2 10" id="KW-0444">Lipid biosynthesis</keyword>
<evidence type="ECO:0000256" key="2">
    <source>
        <dbReference type="ARBA" id="ARBA00022516"/>
    </source>
</evidence>
<comment type="pathway">
    <text evidence="10">Lipid metabolism; phospholipid metabolism.</text>
</comment>
<keyword evidence="13" id="KW-1185">Reference proteome</keyword>
<dbReference type="OrthoDB" id="9777124at2"/>
<feature type="compositionally biased region" description="Basic and acidic residues" evidence="11">
    <location>
        <begin position="231"/>
        <end position="248"/>
    </location>
</feature>
<dbReference type="EC" id="2.3.1.275" evidence="10"/>
<dbReference type="GO" id="GO:0043772">
    <property type="term" value="F:acyl-phosphate glycerol-3-phosphate acyltransferase activity"/>
    <property type="evidence" value="ECO:0007669"/>
    <property type="project" value="UniProtKB-UniRule"/>
</dbReference>
<evidence type="ECO:0000256" key="10">
    <source>
        <dbReference type="HAMAP-Rule" id="MF_01043"/>
    </source>
</evidence>
<keyword evidence="3 10" id="KW-0808">Transferase</keyword>
<evidence type="ECO:0000256" key="11">
    <source>
        <dbReference type="SAM" id="MobiDB-lite"/>
    </source>
</evidence>
<keyword evidence="8 10" id="KW-0594">Phospholipid biosynthesis</keyword>
<dbReference type="NCBIfam" id="TIGR00023">
    <property type="entry name" value="glycerol-3-phosphate 1-O-acyltransferase PlsY"/>
    <property type="match status" value="1"/>
</dbReference>
<keyword evidence="7 10" id="KW-0472">Membrane</keyword>
<evidence type="ECO:0000256" key="7">
    <source>
        <dbReference type="ARBA" id="ARBA00023136"/>
    </source>
</evidence>
<dbReference type="SMART" id="SM01207">
    <property type="entry name" value="G3P_acyltransf"/>
    <property type="match status" value="1"/>
</dbReference>
<comment type="subcellular location">
    <subcellularLocation>
        <location evidence="10">Cell membrane</location>
        <topology evidence="10">Multi-pass membrane protein</topology>
    </subcellularLocation>
</comment>
<name>A0A0W0VWG3_9GAMM</name>
<keyword evidence="4 10" id="KW-0812">Transmembrane</keyword>
<evidence type="ECO:0000313" key="13">
    <source>
        <dbReference type="Proteomes" id="UP000054908"/>
    </source>
</evidence>
<proteinExistence type="inferred from homology"/>
<gene>
    <name evidence="10" type="primary">plsY</name>
    <name evidence="12" type="ORF">Lmac_2831</name>
</gene>
<evidence type="ECO:0000313" key="12">
    <source>
        <dbReference type="EMBL" id="KTD23958.1"/>
    </source>
</evidence>
<organism evidence="12 13">
    <name type="scientific">Legionella maceachernii</name>
    <dbReference type="NCBI Taxonomy" id="466"/>
    <lineage>
        <taxon>Bacteria</taxon>
        <taxon>Pseudomonadati</taxon>
        <taxon>Pseudomonadota</taxon>
        <taxon>Gammaproteobacteria</taxon>
        <taxon>Legionellales</taxon>
        <taxon>Legionellaceae</taxon>
        <taxon>Legionella</taxon>
    </lineage>
</organism>
<evidence type="ECO:0000256" key="1">
    <source>
        <dbReference type="ARBA" id="ARBA00022475"/>
    </source>
</evidence>
<keyword evidence="5 10" id="KW-1133">Transmembrane helix</keyword>
<feature type="transmembrane region" description="Helical" evidence="10">
    <location>
        <begin position="55"/>
        <end position="73"/>
    </location>
</feature>
<dbReference type="GO" id="GO:0008654">
    <property type="term" value="P:phospholipid biosynthetic process"/>
    <property type="evidence" value="ECO:0007669"/>
    <property type="project" value="UniProtKB-UniRule"/>
</dbReference>
<keyword evidence="6 10" id="KW-0443">Lipid metabolism</keyword>
<keyword evidence="9 10" id="KW-1208">Phospholipid metabolism</keyword>
<evidence type="ECO:0000256" key="5">
    <source>
        <dbReference type="ARBA" id="ARBA00022989"/>
    </source>
</evidence>
<evidence type="ECO:0000256" key="4">
    <source>
        <dbReference type="ARBA" id="ARBA00022692"/>
    </source>
</evidence>
<dbReference type="PATRIC" id="fig|466.6.peg.3032"/>
<feature type="transmembrane region" description="Helical" evidence="10">
    <location>
        <begin position="79"/>
        <end position="100"/>
    </location>
</feature>
<evidence type="ECO:0000256" key="9">
    <source>
        <dbReference type="ARBA" id="ARBA00023264"/>
    </source>
</evidence>
<dbReference type="RefSeq" id="WP_058453514.1">
    <property type="nucleotide sequence ID" value="NZ_CAAAIB010000008.1"/>
</dbReference>
<dbReference type="STRING" id="466.Lmac_2831"/>
<dbReference type="AlphaFoldDB" id="A0A0W0VWG3"/>
<feature type="transmembrane region" description="Helical" evidence="10">
    <location>
        <begin position="154"/>
        <end position="178"/>
    </location>
</feature>
<dbReference type="HAMAP" id="MF_01043">
    <property type="entry name" value="PlsY"/>
    <property type="match status" value="1"/>
</dbReference>
<dbReference type="Proteomes" id="UP000054908">
    <property type="component" value="Unassembled WGS sequence"/>
</dbReference>
<feature type="region of interest" description="Disordered" evidence="11">
    <location>
        <begin position="220"/>
        <end position="284"/>
    </location>
</feature>
<dbReference type="GO" id="GO:0005886">
    <property type="term" value="C:plasma membrane"/>
    <property type="evidence" value="ECO:0007669"/>
    <property type="project" value="UniProtKB-SubCell"/>
</dbReference>
<feature type="transmembrane region" description="Helical" evidence="10">
    <location>
        <begin position="6"/>
        <end position="30"/>
    </location>
</feature>
<comment type="catalytic activity">
    <reaction evidence="10">
        <text>an acyl phosphate + sn-glycerol 3-phosphate = a 1-acyl-sn-glycero-3-phosphate + phosphate</text>
        <dbReference type="Rhea" id="RHEA:34075"/>
        <dbReference type="ChEBI" id="CHEBI:43474"/>
        <dbReference type="ChEBI" id="CHEBI:57597"/>
        <dbReference type="ChEBI" id="CHEBI:57970"/>
        <dbReference type="ChEBI" id="CHEBI:59918"/>
        <dbReference type="EC" id="2.3.1.275"/>
    </reaction>
</comment>
<comment type="caution">
    <text evidence="12">The sequence shown here is derived from an EMBL/GenBank/DDBJ whole genome shotgun (WGS) entry which is preliminary data.</text>
</comment>
<protein>
    <recommendedName>
        <fullName evidence="10">Glycerol-3-phosphate acyltransferase</fullName>
    </recommendedName>
    <alternativeName>
        <fullName evidence="10">Acyl-PO4 G3P acyltransferase</fullName>
    </alternativeName>
    <alternativeName>
        <fullName evidence="10">Acyl-phosphate--glycerol-3-phosphate acyltransferase</fullName>
    </alternativeName>
    <alternativeName>
        <fullName evidence="10">G3P acyltransferase</fullName>
        <shortName evidence="10">GPAT</shortName>
        <ecNumber evidence="10">2.3.1.275</ecNumber>
    </alternativeName>
    <alternativeName>
        <fullName evidence="10">Lysophosphatidic acid synthase</fullName>
        <shortName evidence="10">LPA synthase</shortName>
    </alternativeName>
</protein>
<comment type="subunit">
    <text evidence="10">Probably interacts with PlsX.</text>
</comment>
<evidence type="ECO:0000256" key="3">
    <source>
        <dbReference type="ARBA" id="ARBA00022679"/>
    </source>
</evidence>
<dbReference type="Pfam" id="PF02660">
    <property type="entry name" value="G3P_acyltransf"/>
    <property type="match status" value="1"/>
</dbReference>
<reference evidence="12 13" key="1">
    <citation type="submission" date="2015-11" db="EMBL/GenBank/DDBJ databases">
        <title>Genomic analysis of 38 Legionella species identifies large and diverse effector repertoires.</title>
        <authorList>
            <person name="Burstein D."/>
            <person name="Amaro F."/>
            <person name="Zusman T."/>
            <person name="Lifshitz Z."/>
            <person name="Cohen O."/>
            <person name="Gilbert J.A."/>
            <person name="Pupko T."/>
            <person name="Shuman H.A."/>
            <person name="Segal G."/>
        </authorList>
    </citation>
    <scope>NUCLEOTIDE SEQUENCE [LARGE SCALE GENOMIC DNA]</scope>
    <source>
        <strain evidence="12 13">PX-1-G2-E2</strain>
    </source>
</reference>
<evidence type="ECO:0000256" key="6">
    <source>
        <dbReference type="ARBA" id="ARBA00023098"/>
    </source>
</evidence>
<keyword evidence="1 10" id="KW-1003">Cell membrane</keyword>
<dbReference type="EMBL" id="LNYL01000051">
    <property type="protein sequence ID" value="KTD23958.1"/>
    <property type="molecule type" value="Genomic_DNA"/>
</dbReference>
<dbReference type="UniPathway" id="UPA00085"/>
<evidence type="ECO:0000256" key="8">
    <source>
        <dbReference type="ARBA" id="ARBA00023209"/>
    </source>
</evidence>
<comment type="function">
    <text evidence="10">Catalyzes the transfer of an acyl group from acyl-phosphate (acyl-PO(4)) to glycerol-3-phosphate (G3P) to form lysophosphatidic acid (LPA). This enzyme utilizes acyl-phosphate as fatty acyl donor, but not acyl-CoA or acyl-ACP.</text>
</comment>
<dbReference type="InterPro" id="IPR003811">
    <property type="entry name" value="G3P_acylTferase_PlsY"/>
</dbReference>
<comment type="similarity">
    <text evidence="10">Belongs to the PlsY family.</text>
</comment>
<dbReference type="PANTHER" id="PTHR30309">
    <property type="entry name" value="INNER MEMBRANE PROTEIN YGIH"/>
    <property type="match status" value="1"/>
</dbReference>